<organism evidence="1">
    <name type="scientific">bioreactor metagenome</name>
    <dbReference type="NCBI Taxonomy" id="1076179"/>
    <lineage>
        <taxon>unclassified sequences</taxon>
        <taxon>metagenomes</taxon>
        <taxon>ecological metagenomes</taxon>
    </lineage>
</organism>
<reference evidence="1" key="1">
    <citation type="submission" date="2019-08" db="EMBL/GenBank/DDBJ databases">
        <authorList>
            <person name="Kucharzyk K."/>
            <person name="Murdoch R.W."/>
            <person name="Higgins S."/>
            <person name="Loffler F."/>
        </authorList>
    </citation>
    <scope>NUCLEOTIDE SEQUENCE</scope>
</reference>
<comment type="caution">
    <text evidence="1">The sequence shown here is derived from an EMBL/GenBank/DDBJ whole genome shotgun (WGS) entry which is preliminary data.</text>
</comment>
<dbReference type="AlphaFoldDB" id="A0A644UYC4"/>
<accession>A0A644UYC4</accession>
<name>A0A644UYC4_9ZZZZ</name>
<proteinExistence type="predicted"/>
<gene>
    <name evidence="1" type="ORF">SDC9_29713</name>
</gene>
<dbReference type="EMBL" id="VSSQ01000180">
    <property type="protein sequence ID" value="MPL83755.1"/>
    <property type="molecule type" value="Genomic_DNA"/>
</dbReference>
<protein>
    <submittedName>
        <fullName evidence="1">Uncharacterized protein</fullName>
    </submittedName>
</protein>
<evidence type="ECO:0000313" key="1">
    <source>
        <dbReference type="EMBL" id="MPL83755.1"/>
    </source>
</evidence>
<sequence length="112" mass="12332">MVAVCAGLALACSLRGRAVHHFASPFDPFRLYRAELCAKRKQGVKLNFSMRKKELKSWRYVMRSLFCAFPRLTRLSAGKILIGLNAQSIIQACSARNALLRGGDANSTCVGV</sequence>